<evidence type="ECO:0000313" key="10">
    <source>
        <dbReference type="EMBL" id="MFC1421306.1"/>
    </source>
</evidence>
<evidence type="ECO:0000256" key="1">
    <source>
        <dbReference type="ARBA" id="ARBA00004496"/>
    </source>
</evidence>
<dbReference type="Proteomes" id="UP001592531">
    <property type="component" value="Unassembled WGS sequence"/>
</dbReference>
<keyword evidence="11" id="KW-1185">Reference proteome</keyword>
<evidence type="ECO:0000313" key="11">
    <source>
        <dbReference type="Proteomes" id="UP001592531"/>
    </source>
</evidence>
<evidence type="ECO:0000256" key="3">
    <source>
        <dbReference type="ARBA" id="ARBA00022490"/>
    </source>
</evidence>
<comment type="caution">
    <text evidence="7">Lacks conserved residue(s) required for the propagation of feature annotation.</text>
</comment>
<dbReference type="Pfam" id="PF22042">
    <property type="entry name" value="EF-G_D2"/>
    <property type="match status" value="1"/>
</dbReference>
<dbReference type="PROSITE" id="PS51722">
    <property type="entry name" value="G_TR_2"/>
    <property type="match status" value="1"/>
</dbReference>
<reference evidence="10 11" key="1">
    <citation type="submission" date="2024-09" db="EMBL/GenBank/DDBJ databases">
        <authorList>
            <person name="Lee S.D."/>
        </authorList>
    </citation>
    <scope>NUCLEOTIDE SEQUENCE [LARGE SCALE GENOMIC DNA]</scope>
    <source>
        <strain evidence="10 11">N8-3</strain>
    </source>
</reference>
<comment type="caution">
    <text evidence="10">The sequence shown here is derived from an EMBL/GenBank/DDBJ whole genome shotgun (WGS) entry which is preliminary data.</text>
</comment>
<protein>
    <recommendedName>
        <fullName evidence="7 8">Peptide chain release factor 3</fullName>
        <shortName evidence="7">RF-3</shortName>
    </recommendedName>
</protein>
<proteinExistence type="inferred from homology"/>
<comment type="similarity">
    <text evidence="2 7">Belongs to the TRAFAC class translation factor GTPase superfamily. Classic translation factor GTPase family. PrfC subfamily.</text>
</comment>
<comment type="function">
    <text evidence="7">Increases the formation of ribosomal termination complexes and stimulates activities of RF-1 and RF-2. It binds guanine nucleotides and has strong preference for UGA stop codons. It may interact directly with the ribosome. The stimulation of RF-1 and RF-2 is significantly reduced by GTP and GDP, but not by GMP.</text>
</comment>
<evidence type="ECO:0000256" key="4">
    <source>
        <dbReference type="ARBA" id="ARBA00022741"/>
    </source>
</evidence>
<name>A0ABV6W5Q6_9ACTN</name>
<dbReference type="SUPFAM" id="SSF50447">
    <property type="entry name" value="Translation proteins"/>
    <property type="match status" value="1"/>
</dbReference>
<organism evidence="10 11">
    <name type="scientific">Streptacidiphilus cavernicola</name>
    <dbReference type="NCBI Taxonomy" id="3342716"/>
    <lineage>
        <taxon>Bacteria</taxon>
        <taxon>Bacillati</taxon>
        <taxon>Actinomycetota</taxon>
        <taxon>Actinomycetes</taxon>
        <taxon>Kitasatosporales</taxon>
        <taxon>Streptomycetaceae</taxon>
        <taxon>Streptacidiphilus</taxon>
    </lineage>
</organism>
<dbReference type="EMBL" id="JBHFAB010000038">
    <property type="protein sequence ID" value="MFC1421306.1"/>
    <property type="molecule type" value="Genomic_DNA"/>
</dbReference>
<sequence length="538" mass="58161">MSSDQPASASHVLEEASRRRTFAVISHPDAGKSTLTEALALHAQAITSAGAVHGKGGRKGVTSDWMELEKERGISVTSAALQFGHRDHVMNLVDTPGHADFSEDTYRVLSAVDCAIMLVDAAKGLEEQTRKLFSVCRHRGVPVITFINKWDRRGREALELLDDIENVLGITPVPVVWPVGNAGNLRGLVEASNTEQMRRFTRVPGGTHKAVEEKLTAAEATAAEGEVWETALEELELVLSSGPGWDPEAFRAGKISPVFFGAALTNIGVGLLLDAVVDLAPAPGPRPLAVAEATRPVESDFSGLVFKIQANMDPAHRDRIAFVRVCSGVFERGMNVTRAASGRSFATKYAHTVFGAERTVVDTSYPGDVVGLINATALRVGDTLYAGKKAEFPPLPAFAPEHFAVARPKDISRSKQFRKGISQLDEEGVVQVLVSDRRGDQAPVLAAVGPMQFDVVLHRMEHEFSSPITLDHLPYNIARVTDAEGAAVLNRARLVTGETLTRRSDDVLLALFGDKWQMNSFVRSNPDVKLETLIATAD</sequence>
<dbReference type="NCBIfam" id="TIGR00503">
    <property type="entry name" value="prfC"/>
    <property type="match status" value="1"/>
</dbReference>
<evidence type="ECO:0000256" key="5">
    <source>
        <dbReference type="ARBA" id="ARBA00022917"/>
    </source>
</evidence>
<evidence type="ECO:0000256" key="6">
    <source>
        <dbReference type="ARBA" id="ARBA00023134"/>
    </source>
</evidence>
<dbReference type="InterPro" id="IPR027417">
    <property type="entry name" value="P-loop_NTPase"/>
</dbReference>
<dbReference type="NCBIfam" id="NF001964">
    <property type="entry name" value="PRK00741.1"/>
    <property type="match status" value="1"/>
</dbReference>
<dbReference type="SUPFAM" id="SSF52540">
    <property type="entry name" value="P-loop containing nucleoside triphosphate hydrolases"/>
    <property type="match status" value="1"/>
</dbReference>
<dbReference type="Gene3D" id="3.40.50.300">
    <property type="entry name" value="P-loop containing nucleotide triphosphate hydrolases"/>
    <property type="match status" value="1"/>
</dbReference>
<dbReference type="PANTHER" id="PTHR43556:SF2">
    <property type="entry name" value="PEPTIDE CHAIN RELEASE FACTOR RF3"/>
    <property type="match status" value="1"/>
</dbReference>
<dbReference type="PROSITE" id="PS00301">
    <property type="entry name" value="G_TR_1"/>
    <property type="match status" value="1"/>
</dbReference>
<evidence type="ECO:0000259" key="9">
    <source>
        <dbReference type="PROSITE" id="PS51722"/>
    </source>
</evidence>
<accession>A0ABV6W5Q6</accession>
<gene>
    <name evidence="7" type="primary">prfC</name>
    <name evidence="10" type="ORF">ACEZDE_32385</name>
</gene>
<dbReference type="InterPro" id="IPR009000">
    <property type="entry name" value="Transl_B-barrel_sf"/>
</dbReference>
<dbReference type="SUPFAM" id="SSF54980">
    <property type="entry name" value="EF-G C-terminal domain-like"/>
    <property type="match status" value="1"/>
</dbReference>
<feature type="binding site" evidence="7">
    <location>
        <begin position="94"/>
        <end position="98"/>
    </location>
    <ligand>
        <name>GTP</name>
        <dbReference type="ChEBI" id="CHEBI:37565"/>
    </ligand>
</feature>
<dbReference type="RefSeq" id="WP_380544275.1">
    <property type="nucleotide sequence ID" value="NZ_JBHFAB010000038.1"/>
</dbReference>
<dbReference type="InterPro" id="IPR031157">
    <property type="entry name" value="G_TR_CS"/>
</dbReference>
<dbReference type="InterPro" id="IPR000795">
    <property type="entry name" value="T_Tr_GTP-bd_dom"/>
</dbReference>
<dbReference type="InterPro" id="IPR005225">
    <property type="entry name" value="Small_GTP-bd"/>
</dbReference>
<dbReference type="Pfam" id="PF16658">
    <property type="entry name" value="RF3_C"/>
    <property type="match status" value="1"/>
</dbReference>
<dbReference type="PANTHER" id="PTHR43556">
    <property type="entry name" value="PEPTIDE CHAIN RELEASE FACTOR RF3"/>
    <property type="match status" value="1"/>
</dbReference>
<keyword evidence="3 7" id="KW-0963">Cytoplasm</keyword>
<evidence type="ECO:0000256" key="2">
    <source>
        <dbReference type="ARBA" id="ARBA00009978"/>
    </source>
</evidence>
<evidence type="ECO:0000256" key="7">
    <source>
        <dbReference type="HAMAP-Rule" id="MF_00072"/>
    </source>
</evidence>
<dbReference type="InterPro" id="IPR032090">
    <property type="entry name" value="RF3_C"/>
</dbReference>
<keyword evidence="5 7" id="KW-0648">Protein biosynthesis</keyword>
<dbReference type="InterPro" id="IPR053905">
    <property type="entry name" value="EF-G-like_DII"/>
</dbReference>
<dbReference type="InterPro" id="IPR035647">
    <property type="entry name" value="EFG_III/V"/>
</dbReference>
<dbReference type="Gene3D" id="3.30.70.3280">
    <property type="entry name" value="Peptide chain release factor 3, domain III"/>
    <property type="match status" value="1"/>
</dbReference>
<dbReference type="InterPro" id="IPR004548">
    <property type="entry name" value="PrfC"/>
</dbReference>
<dbReference type="PRINTS" id="PR00315">
    <property type="entry name" value="ELONGATNFCT"/>
</dbReference>
<feature type="domain" description="Tr-type G" evidence="9">
    <location>
        <begin position="17"/>
        <end position="288"/>
    </location>
</feature>
<dbReference type="NCBIfam" id="TIGR00231">
    <property type="entry name" value="small_GTP"/>
    <property type="match status" value="1"/>
</dbReference>
<evidence type="ECO:0000256" key="8">
    <source>
        <dbReference type="NCBIfam" id="TIGR00503"/>
    </source>
</evidence>
<dbReference type="Pfam" id="PF00009">
    <property type="entry name" value="GTP_EFTU"/>
    <property type="match status" value="1"/>
</dbReference>
<comment type="subcellular location">
    <subcellularLocation>
        <location evidence="1 7">Cytoplasm</location>
    </subcellularLocation>
</comment>
<keyword evidence="4 7" id="KW-0547">Nucleotide-binding</keyword>
<dbReference type="Gene3D" id="2.40.30.10">
    <property type="entry name" value="Translation factors"/>
    <property type="match status" value="1"/>
</dbReference>
<keyword evidence="6 7" id="KW-0342">GTP-binding</keyword>
<dbReference type="HAMAP" id="MF_00072">
    <property type="entry name" value="Rel_fac_3"/>
    <property type="match status" value="1"/>
</dbReference>
<dbReference type="InterPro" id="IPR038467">
    <property type="entry name" value="RF3_dom_3_sf"/>
</dbReference>